<dbReference type="Pfam" id="PF00270">
    <property type="entry name" value="DEAD"/>
    <property type="match status" value="1"/>
</dbReference>
<evidence type="ECO:0000313" key="6">
    <source>
        <dbReference type="EMBL" id="KAH0938851.1"/>
    </source>
</evidence>
<dbReference type="InterPro" id="IPR050079">
    <property type="entry name" value="DEAD_box_RNA_helicase"/>
</dbReference>
<dbReference type="SUPFAM" id="SSF52540">
    <property type="entry name" value="P-loop containing nucleoside triphosphate hydrolases"/>
    <property type="match status" value="1"/>
</dbReference>
<evidence type="ECO:0000259" key="5">
    <source>
        <dbReference type="PROSITE" id="PS51192"/>
    </source>
</evidence>
<evidence type="ECO:0000256" key="4">
    <source>
        <dbReference type="ARBA" id="ARBA00022840"/>
    </source>
</evidence>
<comment type="caution">
    <text evidence="6">The sequence shown here is derived from an EMBL/GenBank/DDBJ whole genome shotgun (WGS) entry which is preliminary data.</text>
</comment>
<dbReference type="EMBL" id="JAGKQM010000002">
    <property type="protein sequence ID" value="KAH0938851.1"/>
    <property type="molecule type" value="Genomic_DNA"/>
</dbReference>
<sequence length="198" mass="22514">MNWELGEVEYLVLDEADQMLAVGFEEAVESILENLPHKRQSMLFSATMPTWVKKLARKYLDNPLNIDPVGLRCLSQFTGLVDENLAEGIKLYAISAASTSKRTILSDLITLMHISGIEEQFYYKKSRVQWLDLGDRNSRFFHKVTHSQNNRNTIRRIVKGDGSSHTSQTDIKRDAAAHFKSFLNDSTQAVPSVSHEEL</sequence>
<dbReference type="InterPro" id="IPR014001">
    <property type="entry name" value="Helicase_ATP-bd"/>
</dbReference>
<gene>
    <name evidence="6" type="ORF">HID58_006312</name>
</gene>
<feature type="non-terminal residue" evidence="6">
    <location>
        <position position="198"/>
    </location>
</feature>
<reference evidence="6 7" key="1">
    <citation type="submission" date="2021-05" db="EMBL/GenBank/DDBJ databases">
        <title>Genome Assembly of Synthetic Allotetraploid Brassica napus Reveals Homoeologous Exchanges between Subgenomes.</title>
        <authorList>
            <person name="Davis J.T."/>
        </authorList>
    </citation>
    <scope>NUCLEOTIDE SEQUENCE [LARGE SCALE GENOMIC DNA]</scope>
    <source>
        <strain evidence="7">cv. Da-Ae</strain>
        <tissue evidence="6">Seedling</tissue>
    </source>
</reference>
<dbReference type="PROSITE" id="PS51192">
    <property type="entry name" value="HELICASE_ATP_BIND_1"/>
    <property type="match status" value="1"/>
</dbReference>
<dbReference type="InterPro" id="IPR027417">
    <property type="entry name" value="P-loop_NTPase"/>
</dbReference>
<dbReference type="Proteomes" id="UP000824890">
    <property type="component" value="Unassembled WGS sequence"/>
</dbReference>
<organism evidence="6 7">
    <name type="scientific">Brassica napus</name>
    <name type="common">Rape</name>
    <dbReference type="NCBI Taxonomy" id="3708"/>
    <lineage>
        <taxon>Eukaryota</taxon>
        <taxon>Viridiplantae</taxon>
        <taxon>Streptophyta</taxon>
        <taxon>Embryophyta</taxon>
        <taxon>Tracheophyta</taxon>
        <taxon>Spermatophyta</taxon>
        <taxon>Magnoliopsida</taxon>
        <taxon>eudicotyledons</taxon>
        <taxon>Gunneridae</taxon>
        <taxon>Pentapetalae</taxon>
        <taxon>rosids</taxon>
        <taxon>malvids</taxon>
        <taxon>Brassicales</taxon>
        <taxon>Brassicaceae</taxon>
        <taxon>Brassiceae</taxon>
        <taxon>Brassica</taxon>
    </lineage>
</organism>
<keyword evidence="2" id="KW-0378">Hydrolase</keyword>
<keyword evidence="3" id="KW-0347">Helicase</keyword>
<evidence type="ECO:0000256" key="1">
    <source>
        <dbReference type="ARBA" id="ARBA00022741"/>
    </source>
</evidence>
<keyword evidence="4" id="KW-0067">ATP-binding</keyword>
<accession>A0ABQ8EB26</accession>
<name>A0ABQ8EB26_BRANA</name>
<evidence type="ECO:0000256" key="2">
    <source>
        <dbReference type="ARBA" id="ARBA00022801"/>
    </source>
</evidence>
<feature type="domain" description="Helicase ATP-binding" evidence="5">
    <location>
        <begin position="1"/>
        <end position="66"/>
    </location>
</feature>
<keyword evidence="1" id="KW-0547">Nucleotide-binding</keyword>
<proteinExistence type="predicted"/>
<dbReference type="Gene3D" id="3.40.50.300">
    <property type="entry name" value="P-loop containing nucleotide triphosphate hydrolases"/>
    <property type="match status" value="1"/>
</dbReference>
<evidence type="ECO:0000313" key="7">
    <source>
        <dbReference type="Proteomes" id="UP000824890"/>
    </source>
</evidence>
<protein>
    <recommendedName>
        <fullName evidence="5">Helicase ATP-binding domain-containing protein</fullName>
    </recommendedName>
</protein>
<dbReference type="PANTHER" id="PTHR47959:SF1">
    <property type="entry name" value="ATP-DEPENDENT RNA HELICASE DBPA"/>
    <property type="match status" value="1"/>
</dbReference>
<dbReference type="PANTHER" id="PTHR47959">
    <property type="entry name" value="ATP-DEPENDENT RNA HELICASE RHLE-RELATED"/>
    <property type="match status" value="1"/>
</dbReference>
<dbReference type="InterPro" id="IPR011545">
    <property type="entry name" value="DEAD/DEAH_box_helicase_dom"/>
</dbReference>
<keyword evidence="7" id="KW-1185">Reference proteome</keyword>
<evidence type="ECO:0000256" key="3">
    <source>
        <dbReference type="ARBA" id="ARBA00022806"/>
    </source>
</evidence>